<evidence type="ECO:0000313" key="4">
    <source>
        <dbReference type="EMBL" id="RHG07903.1"/>
    </source>
</evidence>
<dbReference type="SUPFAM" id="SSF53613">
    <property type="entry name" value="Ribokinase-like"/>
    <property type="match status" value="1"/>
</dbReference>
<evidence type="ECO:0000256" key="2">
    <source>
        <dbReference type="ARBA" id="ARBA00022777"/>
    </source>
</evidence>
<dbReference type="Gene3D" id="3.40.1190.20">
    <property type="match status" value="1"/>
</dbReference>
<dbReference type="InterPro" id="IPR011611">
    <property type="entry name" value="PfkB_dom"/>
</dbReference>
<dbReference type="Proteomes" id="UP000284112">
    <property type="component" value="Unassembled WGS sequence"/>
</dbReference>
<dbReference type="InterPro" id="IPR029056">
    <property type="entry name" value="Ribokinase-like"/>
</dbReference>
<organism evidence="4 5">
    <name type="scientific">Dorea longicatena</name>
    <dbReference type="NCBI Taxonomy" id="88431"/>
    <lineage>
        <taxon>Bacteria</taxon>
        <taxon>Bacillati</taxon>
        <taxon>Bacillota</taxon>
        <taxon>Clostridia</taxon>
        <taxon>Lachnospirales</taxon>
        <taxon>Lachnospiraceae</taxon>
        <taxon>Dorea</taxon>
    </lineage>
</organism>
<feature type="domain" description="Carbohydrate kinase PfkB" evidence="3">
    <location>
        <begin position="27"/>
        <end position="316"/>
    </location>
</feature>
<gene>
    <name evidence="4" type="ORF">DW641_09380</name>
</gene>
<sequence>MNKEGITVAGNLIADVVYTIDVYPQKGNLTWMRNPVAHTGGINNLIIDLARLDSKIPIKVSGVVGDDENGQFIVDSLREYPNINIEGIVKKGRTAVTFAMTEKESKQRTFFFDPGSSLEFHEKQIDFKKIKADIFHLEYLLLLGTLDQPDEDYGTKAAKVLATAQKYEMETSIDMVSEEGNRYQKVVWPALKYTDYCVVNEVEGTGVTGIQLYDKDGIKEENMRKGLEKLKELGVKKWAIIHSPACGYGLNCQTGEFVKVPSFKLPKGFIKGTTGAGDAFCSGVLYAAYQRESIEKALYYGAITAACSLSKEDSTSGVMDLKEMKLFMKTNI</sequence>
<evidence type="ECO:0000256" key="1">
    <source>
        <dbReference type="ARBA" id="ARBA00022679"/>
    </source>
</evidence>
<dbReference type="AlphaFoldDB" id="A0A414S1A0"/>
<dbReference type="GO" id="GO:0016301">
    <property type="term" value="F:kinase activity"/>
    <property type="evidence" value="ECO:0007669"/>
    <property type="project" value="UniProtKB-KW"/>
</dbReference>
<comment type="caution">
    <text evidence="4">The sequence shown here is derived from an EMBL/GenBank/DDBJ whole genome shotgun (WGS) entry which is preliminary data.</text>
</comment>
<dbReference type="GO" id="GO:0005829">
    <property type="term" value="C:cytosol"/>
    <property type="evidence" value="ECO:0007669"/>
    <property type="project" value="TreeGrafter"/>
</dbReference>
<evidence type="ECO:0000313" key="5">
    <source>
        <dbReference type="Proteomes" id="UP000284112"/>
    </source>
</evidence>
<dbReference type="PANTHER" id="PTHR10584">
    <property type="entry name" value="SUGAR KINASE"/>
    <property type="match status" value="1"/>
</dbReference>
<name>A0A414S1A0_9FIRM</name>
<protein>
    <submittedName>
        <fullName evidence="4">Carbohydrate kinase family protein</fullName>
    </submittedName>
</protein>
<keyword evidence="2 4" id="KW-0418">Kinase</keyword>
<dbReference type="EMBL" id="QRHW01000014">
    <property type="protein sequence ID" value="RHG07903.1"/>
    <property type="molecule type" value="Genomic_DNA"/>
</dbReference>
<accession>A0A414S1A0</accession>
<dbReference type="RefSeq" id="WP_118309712.1">
    <property type="nucleotide sequence ID" value="NZ_QRHW01000014.1"/>
</dbReference>
<proteinExistence type="predicted"/>
<dbReference type="Pfam" id="PF00294">
    <property type="entry name" value="PfkB"/>
    <property type="match status" value="1"/>
</dbReference>
<evidence type="ECO:0000259" key="3">
    <source>
        <dbReference type="Pfam" id="PF00294"/>
    </source>
</evidence>
<dbReference type="PANTHER" id="PTHR10584:SF166">
    <property type="entry name" value="RIBOKINASE"/>
    <property type="match status" value="1"/>
</dbReference>
<keyword evidence="1" id="KW-0808">Transferase</keyword>
<reference evidence="4 5" key="1">
    <citation type="submission" date="2018-08" db="EMBL/GenBank/DDBJ databases">
        <title>A genome reference for cultivated species of the human gut microbiota.</title>
        <authorList>
            <person name="Zou Y."/>
            <person name="Xue W."/>
            <person name="Luo G."/>
        </authorList>
    </citation>
    <scope>NUCLEOTIDE SEQUENCE [LARGE SCALE GENOMIC DNA]</scope>
    <source>
        <strain evidence="4 5">AM23-13</strain>
    </source>
</reference>